<dbReference type="AlphaFoldDB" id="A0A484N190"/>
<feature type="domain" description="Reverse transcriptase Ty1/copia-type" evidence="2">
    <location>
        <begin position="1"/>
        <end position="91"/>
    </location>
</feature>
<dbReference type="Pfam" id="PF07727">
    <property type="entry name" value="RVT_2"/>
    <property type="match status" value="1"/>
</dbReference>
<accession>A0A484N190</accession>
<keyword evidence="4" id="KW-1185">Reference proteome</keyword>
<feature type="non-terminal residue" evidence="3">
    <location>
        <position position="364"/>
    </location>
</feature>
<reference evidence="3 4" key="1">
    <citation type="submission" date="2018-04" db="EMBL/GenBank/DDBJ databases">
        <authorList>
            <person name="Vogel A."/>
        </authorList>
    </citation>
    <scope>NUCLEOTIDE SEQUENCE [LARGE SCALE GENOMIC DNA]</scope>
</reference>
<dbReference type="Proteomes" id="UP000595140">
    <property type="component" value="Unassembled WGS sequence"/>
</dbReference>
<name>A0A484N190_9ASTE</name>
<proteinExistence type="predicted"/>
<evidence type="ECO:0000256" key="1">
    <source>
        <dbReference type="SAM" id="MobiDB-lite"/>
    </source>
</evidence>
<evidence type="ECO:0000313" key="3">
    <source>
        <dbReference type="EMBL" id="VFQ94457.1"/>
    </source>
</evidence>
<dbReference type="InterPro" id="IPR013103">
    <property type="entry name" value="RVT_2"/>
</dbReference>
<dbReference type="OrthoDB" id="1932046at2759"/>
<sequence length="364" mass="41499">FIKSKNNNILLVQVYVDDIIFGATNESLCKEFSTLMTSEFEMSMMGELTFFLGLQVKQMKDGTFICKAKYCKELLKRFEMDNDKAMATPMSTSDHLDKDEKDKNRAGTSGKSKSKSRAPSTTSEERLYYGYGSYLWFDSEEERTRFLTFFSKRVVAPPRIIPERYPELQGYNDLDAQLHQAGLWPFVSRARKEINAALIRAFYSNLQCEDDVLYSLVKSTPIELTVEQLGRIAGLLFQGDDVSHYGGEDWVLNNEGLILNELGITELKRHASGRPTIHSANPDGHLVLYIVTRIIKPRKHGHTIMHGEDLKLIHAIMHSAPINWAKFVMINMTIAASTEHDHLLPYPFLVMDILERFKVTTTVG</sequence>
<feature type="compositionally biased region" description="Basic and acidic residues" evidence="1">
    <location>
        <begin position="94"/>
        <end position="105"/>
    </location>
</feature>
<gene>
    <name evidence="3" type="ORF">CCAM_LOCUS36233</name>
</gene>
<feature type="compositionally biased region" description="Polar residues" evidence="1">
    <location>
        <begin position="106"/>
        <end position="119"/>
    </location>
</feature>
<organism evidence="3 4">
    <name type="scientific">Cuscuta campestris</name>
    <dbReference type="NCBI Taxonomy" id="132261"/>
    <lineage>
        <taxon>Eukaryota</taxon>
        <taxon>Viridiplantae</taxon>
        <taxon>Streptophyta</taxon>
        <taxon>Embryophyta</taxon>
        <taxon>Tracheophyta</taxon>
        <taxon>Spermatophyta</taxon>
        <taxon>Magnoliopsida</taxon>
        <taxon>eudicotyledons</taxon>
        <taxon>Gunneridae</taxon>
        <taxon>Pentapetalae</taxon>
        <taxon>asterids</taxon>
        <taxon>lamiids</taxon>
        <taxon>Solanales</taxon>
        <taxon>Convolvulaceae</taxon>
        <taxon>Cuscuteae</taxon>
        <taxon>Cuscuta</taxon>
        <taxon>Cuscuta subgen. Grammica</taxon>
        <taxon>Cuscuta sect. Cleistogrammica</taxon>
    </lineage>
</organism>
<protein>
    <recommendedName>
        <fullName evidence="2">Reverse transcriptase Ty1/copia-type domain-containing protein</fullName>
    </recommendedName>
</protein>
<feature type="region of interest" description="Disordered" evidence="1">
    <location>
        <begin position="87"/>
        <end position="119"/>
    </location>
</feature>
<feature type="non-terminal residue" evidence="3">
    <location>
        <position position="1"/>
    </location>
</feature>
<dbReference type="EMBL" id="OOIL02005286">
    <property type="protein sequence ID" value="VFQ94457.1"/>
    <property type="molecule type" value="Genomic_DNA"/>
</dbReference>
<evidence type="ECO:0000259" key="2">
    <source>
        <dbReference type="Pfam" id="PF07727"/>
    </source>
</evidence>
<evidence type="ECO:0000313" key="4">
    <source>
        <dbReference type="Proteomes" id="UP000595140"/>
    </source>
</evidence>